<organism evidence="9 10">
    <name type="scientific">Candidatus Curtissbacteria bacterium RIFCSPHIGHO2_01_FULL_41_11</name>
    <dbReference type="NCBI Taxonomy" id="1797711"/>
    <lineage>
        <taxon>Bacteria</taxon>
        <taxon>Candidatus Curtissiibacteriota</taxon>
    </lineage>
</organism>
<evidence type="ECO:0000256" key="3">
    <source>
        <dbReference type="ARBA" id="ARBA00022763"/>
    </source>
</evidence>
<dbReference type="SUPFAM" id="SSF57863">
    <property type="entry name" value="ArfGap/RecO-like zinc finger"/>
    <property type="match status" value="1"/>
</dbReference>
<evidence type="ECO:0000256" key="1">
    <source>
        <dbReference type="ARBA" id="ARBA00007452"/>
    </source>
</evidence>
<comment type="similarity">
    <text evidence="1 7">Belongs to the RecO family.</text>
</comment>
<dbReference type="InterPro" id="IPR022572">
    <property type="entry name" value="DNA_rep/recomb_RecO_N"/>
</dbReference>
<dbReference type="Gene3D" id="1.20.1440.120">
    <property type="entry name" value="Recombination protein O, C-terminal domain"/>
    <property type="match status" value="1"/>
</dbReference>
<name>A0A1F5G7W6_9BACT</name>
<evidence type="ECO:0000256" key="6">
    <source>
        <dbReference type="ARBA" id="ARBA00033409"/>
    </source>
</evidence>
<dbReference type="GO" id="GO:0043590">
    <property type="term" value="C:bacterial nucleoid"/>
    <property type="evidence" value="ECO:0007669"/>
    <property type="project" value="TreeGrafter"/>
</dbReference>
<evidence type="ECO:0000256" key="4">
    <source>
        <dbReference type="ARBA" id="ARBA00023172"/>
    </source>
</evidence>
<keyword evidence="5 7" id="KW-0234">DNA repair</keyword>
<feature type="domain" description="DNA replication/recombination mediator RecO N-terminal" evidence="8">
    <location>
        <begin position="1"/>
        <end position="78"/>
    </location>
</feature>
<dbReference type="PANTHER" id="PTHR33991:SF1">
    <property type="entry name" value="DNA REPAIR PROTEIN RECO"/>
    <property type="match status" value="1"/>
</dbReference>
<dbReference type="AlphaFoldDB" id="A0A1F5G7W6"/>
<dbReference type="HAMAP" id="MF_00201">
    <property type="entry name" value="RecO"/>
    <property type="match status" value="1"/>
</dbReference>
<dbReference type="NCBIfam" id="TIGR00613">
    <property type="entry name" value="reco"/>
    <property type="match status" value="1"/>
</dbReference>
<keyword evidence="3 7" id="KW-0227">DNA damage</keyword>
<dbReference type="Pfam" id="PF11967">
    <property type="entry name" value="RecO_N"/>
    <property type="match status" value="1"/>
</dbReference>
<dbReference type="InterPro" id="IPR012340">
    <property type="entry name" value="NA-bd_OB-fold"/>
</dbReference>
<proteinExistence type="inferred from homology"/>
<comment type="function">
    <text evidence="7">Involved in DNA repair and RecF pathway recombination.</text>
</comment>
<dbReference type="EMBL" id="MFAZ01000006">
    <property type="protein sequence ID" value="OGD87962.1"/>
    <property type="molecule type" value="Genomic_DNA"/>
</dbReference>
<evidence type="ECO:0000313" key="9">
    <source>
        <dbReference type="EMBL" id="OGD87962.1"/>
    </source>
</evidence>
<dbReference type="GO" id="GO:0006302">
    <property type="term" value="P:double-strand break repair"/>
    <property type="evidence" value="ECO:0007669"/>
    <property type="project" value="TreeGrafter"/>
</dbReference>
<dbReference type="GO" id="GO:0006310">
    <property type="term" value="P:DNA recombination"/>
    <property type="evidence" value="ECO:0007669"/>
    <property type="project" value="UniProtKB-UniRule"/>
</dbReference>
<dbReference type="STRING" id="1797711.A2870_02630"/>
<reference evidence="9 10" key="1">
    <citation type="journal article" date="2016" name="Nat. Commun.">
        <title>Thousands of microbial genomes shed light on interconnected biogeochemical processes in an aquifer system.</title>
        <authorList>
            <person name="Anantharaman K."/>
            <person name="Brown C.T."/>
            <person name="Hug L.A."/>
            <person name="Sharon I."/>
            <person name="Castelle C.J."/>
            <person name="Probst A.J."/>
            <person name="Thomas B.C."/>
            <person name="Singh A."/>
            <person name="Wilkins M.J."/>
            <person name="Karaoz U."/>
            <person name="Brodie E.L."/>
            <person name="Williams K.H."/>
            <person name="Hubbard S.S."/>
            <person name="Banfield J.F."/>
        </authorList>
    </citation>
    <scope>NUCLEOTIDE SEQUENCE [LARGE SCALE GENOMIC DNA]</scope>
</reference>
<keyword evidence="4 7" id="KW-0233">DNA recombination</keyword>
<dbReference type="InterPro" id="IPR042242">
    <property type="entry name" value="RecO_C"/>
</dbReference>
<protein>
    <recommendedName>
        <fullName evidence="2 7">DNA repair protein RecO</fullName>
    </recommendedName>
    <alternativeName>
        <fullName evidence="6 7">Recombination protein O</fullName>
    </alternativeName>
</protein>
<evidence type="ECO:0000256" key="5">
    <source>
        <dbReference type="ARBA" id="ARBA00023204"/>
    </source>
</evidence>
<evidence type="ECO:0000256" key="7">
    <source>
        <dbReference type="HAMAP-Rule" id="MF_00201"/>
    </source>
</evidence>
<evidence type="ECO:0000256" key="2">
    <source>
        <dbReference type="ARBA" id="ARBA00021310"/>
    </source>
</evidence>
<comment type="caution">
    <text evidence="9">The sequence shown here is derived from an EMBL/GenBank/DDBJ whole genome shotgun (WGS) entry which is preliminary data.</text>
</comment>
<gene>
    <name evidence="7" type="primary">recO</name>
    <name evidence="9" type="ORF">A2870_02630</name>
</gene>
<evidence type="ECO:0000259" key="8">
    <source>
        <dbReference type="Pfam" id="PF11967"/>
    </source>
</evidence>
<dbReference type="Proteomes" id="UP000179102">
    <property type="component" value="Unassembled WGS sequence"/>
</dbReference>
<dbReference type="InterPro" id="IPR037278">
    <property type="entry name" value="ARFGAP/RecO"/>
</dbReference>
<dbReference type="Gene3D" id="2.40.50.140">
    <property type="entry name" value="Nucleic acid-binding proteins"/>
    <property type="match status" value="1"/>
</dbReference>
<dbReference type="InterPro" id="IPR003717">
    <property type="entry name" value="RecO"/>
</dbReference>
<dbReference type="PANTHER" id="PTHR33991">
    <property type="entry name" value="DNA REPAIR PROTEIN RECO"/>
    <property type="match status" value="1"/>
</dbReference>
<dbReference type="SUPFAM" id="SSF50249">
    <property type="entry name" value="Nucleic acid-binding proteins"/>
    <property type="match status" value="1"/>
</dbReference>
<dbReference type="Pfam" id="PF02565">
    <property type="entry name" value="RecO_C"/>
    <property type="match status" value="1"/>
</dbReference>
<evidence type="ECO:0000313" key="10">
    <source>
        <dbReference type="Proteomes" id="UP000179102"/>
    </source>
</evidence>
<sequence>MYLRTEGVILKRRNFGEADRILTIYTKDSGKITALAKGVRRPKSKKAGHLEIGSWCKIFTVRGKNMDLLTEVELKHAFGIKDFTEERANKIYHFLELVDALTAEHQKNPGVFNLLISFLKKINNENNFDLVSSVFKIKLLSNLGFFAASTLSDSQAKWVIQILEEEDFETAKSQIRLSEQGYLKLLSFLDSMVESLTERKLTTVRFLNGQ</sequence>
<accession>A0A1F5G7W6</accession>